<gene>
    <name evidence="1" type="ORF">IHE71_18025</name>
</gene>
<organism evidence="1 2">
    <name type="scientific">Myceligenerans pegani</name>
    <dbReference type="NCBI Taxonomy" id="2776917"/>
    <lineage>
        <taxon>Bacteria</taxon>
        <taxon>Bacillati</taxon>
        <taxon>Actinomycetota</taxon>
        <taxon>Actinomycetes</taxon>
        <taxon>Micrococcales</taxon>
        <taxon>Promicromonosporaceae</taxon>
        <taxon>Myceligenerans</taxon>
    </lineage>
</organism>
<protein>
    <submittedName>
        <fullName evidence="1">Transcriptional regulator</fullName>
    </submittedName>
</protein>
<accession>A0ABR9N1R4</accession>
<reference evidence="1 2" key="1">
    <citation type="submission" date="2020-10" db="EMBL/GenBank/DDBJ databases">
        <title>Myceligenerans pegani sp. nov., an endophytic actinomycete isolated from Peganum harmala L. in Xinjiang, China.</title>
        <authorList>
            <person name="Xin L."/>
        </authorList>
    </citation>
    <scope>NUCLEOTIDE SEQUENCE [LARGE SCALE GENOMIC DNA]</scope>
    <source>
        <strain evidence="1 2">TRM65318</strain>
    </source>
</reference>
<evidence type="ECO:0000313" key="1">
    <source>
        <dbReference type="EMBL" id="MBE1877590.1"/>
    </source>
</evidence>
<evidence type="ECO:0000313" key="2">
    <source>
        <dbReference type="Proteomes" id="UP000625527"/>
    </source>
</evidence>
<comment type="caution">
    <text evidence="1">The sequence shown here is derived from an EMBL/GenBank/DDBJ whole genome shotgun (WGS) entry which is preliminary data.</text>
</comment>
<proteinExistence type="predicted"/>
<dbReference type="Proteomes" id="UP000625527">
    <property type="component" value="Unassembled WGS sequence"/>
</dbReference>
<dbReference type="RefSeq" id="WP_192864152.1">
    <property type="nucleotide sequence ID" value="NZ_JADAQT010000105.1"/>
</dbReference>
<keyword evidence="2" id="KW-1185">Reference proteome</keyword>
<sequence>MSWVSPTSLRVLHAVRLLGHADSLAIAARAGAGHDRSVEVLRDAERRGWVRHLAFAGDGGWSLTEEGRAENERQLTHERGIADPGNVVDAVHRDFLPLNARLLRAVTDWQLKPADGDRLAPNTHDDGAWDDRVLAELAALSTALVPLAGRLTATLARFGGYDDRFEAALRRARAGHHDWVDRTGIDSCHRVWFQLHEDLVATLGIDRGGS</sequence>
<name>A0ABR9N1R4_9MICO</name>
<dbReference type="EMBL" id="JADAQT010000105">
    <property type="protein sequence ID" value="MBE1877590.1"/>
    <property type="molecule type" value="Genomic_DNA"/>
</dbReference>